<dbReference type="RefSeq" id="YP_009800712.1">
    <property type="nucleotide sequence ID" value="NC_047958.1"/>
</dbReference>
<organism evidence="1 2">
    <name type="scientific">Burkholderia phage vB_BmuP_KL4</name>
    <dbReference type="NCBI Taxonomy" id="2115967"/>
    <lineage>
        <taxon>Viruses</taxon>
        <taxon>Duplodnaviria</taxon>
        <taxon>Heunggongvirae</taxon>
        <taxon>Uroviricota</taxon>
        <taxon>Caudoviricetes</taxon>
        <taxon>Kelquatrovirus</taxon>
        <taxon>Kelquatrovirus KL4</taxon>
    </lineage>
</organism>
<reference evidence="1 2" key="2">
    <citation type="submission" date="2018-05" db="EMBL/GenBank/DDBJ databases">
        <title>Lysogenic conversion of Stenotrophomonas maltophilia by temperate phage DLP4.</title>
        <authorList>
            <person name="Dennis J."/>
            <person name="Stothard P."/>
        </authorList>
    </citation>
    <scope>NUCLEOTIDE SEQUENCE [LARGE SCALE GENOMIC DNA]</scope>
</reference>
<sequence>MNKINDGGPAFPATWVNDSDLNAIAPNGQVCPPFSSIPLPGMSLRDYFAAKALTGLLAEPVSEGVSPSSIHCTPGFDAEGAQPGDRIAAAAYALADAMLRARGEA</sequence>
<dbReference type="Proteomes" id="UP000246280">
    <property type="component" value="Segment"/>
</dbReference>
<protein>
    <submittedName>
        <fullName evidence="1">Uncharacterized protein</fullName>
    </submittedName>
</protein>
<accession>A0A2S1GN67</accession>
<dbReference type="GeneID" id="54991215"/>
<keyword evidence="2" id="KW-1185">Reference proteome</keyword>
<proteinExistence type="predicted"/>
<dbReference type="KEGG" id="vg:54991215"/>
<evidence type="ECO:0000313" key="2">
    <source>
        <dbReference type="Proteomes" id="UP000246280"/>
    </source>
</evidence>
<reference evidence="1 2" key="1">
    <citation type="submission" date="2018-03" db="EMBL/GenBank/DDBJ databases">
        <authorList>
            <person name="Keele B.F."/>
        </authorList>
    </citation>
    <scope>NUCLEOTIDE SEQUENCE [LARGE SCALE GENOMIC DNA]</scope>
</reference>
<dbReference type="EMBL" id="MH128984">
    <property type="protein sequence ID" value="AWD90825.1"/>
    <property type="molecule type" value="Genomic_DNA"/>
</dbReference>
<name>A0A2S1GN67_9CAUD</name>
<evidence type="ECO:0000313" key="1">
    <source>
        <dbReference type="EMBL" id="AWD90825.1"/>
    </source>
</evidence>